<evidence type="ECO:0000313" key="2">
    <source>
        <dbReference type="EMBL" id="GBE61998.1"/>
    </source>
</evidence>
<dbReference type="VEuPathDB" id="PiroplasmaDB:BOVATA_034910"/>
<accession>A0A2H6KG74</accession>
<gene>
    <name evidence="2" type="ORF">BOVATA_034910</name>
</gene>
<evidence type="ECO:0000313" key="3">
    <source>
        <dbReference type="Proteomes" id="UP000236319"/>
    </source>
</evidence>
<sequence>MLCWLGDLPNSLGYADLTRHIAGLFEGSEIIASPEPFTAENVTEALSQTCGHASSVLAAVEGPKPAAPNKSHYQRYGVPLMHYSDDPCTLLCQLVNYVYATLHQLSFLRTMCGRDSDQGGWRDCQFGRAVEASKSWQCSQRPVDPMQVQGHGCNASPLQGFLTDQSDLSTYWYQRGDICRRSHVKMGFLPDNFREESKHGFYIHSVLVGVCYQNADPLEKVCKYLNCLTRRTPRTTGELVSFFHNFGNELHNGSSDLSKLGSVLSSQHGHCPDWDRLKDSDLQVIKDARGSAPPNSNHNHDKDHPNTLSSLLGCDITNAQCPQHMKPINYRAYALYSSSFAHHYLSWVVHLPDRLWDSLLKLRCDLENLQCHDSKCLSLQQCPKALPLLYSHGFTPPEGTLQPSLKCSKVITNLEEVVSGKPIASLMTAMDDFLHGIPCPSLSLSSHALAHRHALHRPLTTVPHGRPAHPLPPHHQGLTPHRRQGAARRQPQDALTLP</sequence>
<protein>
    <submittedName>
        <fullName evidence="2">Ribosome binding protein</fullName>
    </submittedName>
</protein>
<keyword evidence="3" id="KW-1185">Reference proteome</keyword>
<dbReference type="GeneID" id="39875768"/>
<comment type="caution">
    <text evidence="2">The sequence shown here is derived from an EMBL/GenBank/DDBJ whole genome shotgun (WGS) entry which is preliminary data.</text>
</comment>
<dbReference type="Proteomes" id="UP000236319">
    <property type="component" value="Unassembled WGS sequence"/>
</dbReference>
<dbReference type="AlphaFoldDB" id="A0A2H6KG74"/>
<organism evidence="2 3">
    <name type="scientific">Babesia ovata</name>
    <dbReference type="NCBI Taxonomy" id="189622"/>
    <lineage>
        <taxon>Eukaryota</taxon>
        <taxon>Sar</taxon>
        <taxon>Alveolata</taxon>
        <taxon>Apicomplexa</taxon>
        <taxon>Aconoidasida</taxon>
        <taxon>Piroplasmida</taxon>
        <taxon>Babesiidae</taxon>
        <taxon>Babesia</taxon>
    </lineage>
</organism>
<evidence type="ECO:0000256" key="1">
    <source>
        <dbReference type="SAM" id="MobiDB-lite"/>
    </source>
</evidence>
<dbReference type="OrthoDB" id="365890at2759"/>
<name>A0A2H6KG74_9APIC</name>
<reference evidence="2 3" key="1">
    <citation type="journal article" date="2017" name="BMC Genomics">
        <title>Whole-genome assembly of Babesia ovata and comparative genomics between closely related pathogens.</title>
        <authorList>
            <person name="Yamagishi J."/>
            <person name="Asada M."/>
            <person name="Hakimi H."/>
            <person name="Tanaka T.Q."/>
            <person name="Sugimoto C."/>
            <person name="Kawazu S."/>
        </authorList>
    </citation>
    <scope>NUCLEOTIDE SEQUENCE [LARGE SCALE GENOMIC DNA]</scope>
    <source>
        <strain evidence="2 3">Miyake</strain>
    </source>
</reference>
<dbReference type="EMBL" id="BDSA01000003">
    <property type="protein sequence ID" value="GBE61998.1"/>
    <property type="molecule type" value="Genomic_DNA"/>
</dbReference>
<proteinExistence type="predicted"/>
<dbReference type="RefSeq" id="XP_028868241.1">
    <property type="nucleotide sequence ID" value="XM_029012408.1"/>
</dbReference>
<feature type="region of interest" description="Disordered" evidence="1">
    <location>
        <begin position="460"/>
        <end position="498"/>
    </location>
</feature>